<dbReference type="Gene3D" id="3.30.70.330">
    <property type="match status" value="2"/>
</dbReference>
<dbReference type="PANTHER" id="PTHR48032:SF6">
    <property type="entry name" value="RNA-BINDING (RRM_RBD_RNP MOTIFS) FAMILY PROTEIN"/>
    <property type="match status" value="1"/>
</dbReference>
<dbReference type="Pfam" id="PF00076">
    <property type="entry name" value="RRM_1"/>
    <property type="match status" value="2"/>
</dbReference>
<feature type="region of interest" description="Disordered" evidence="4">
    <location>
        <begin position="239"/>
        <end position="278"/>
    </location>
</feature>
<evidence type="ECO:0000313" key="6">
    <source>
        <dbReference type="EMBL" id="KAK4584926.1"/>
    </source>
</evidence>
<evidence type="ECO:0000256" key="2">
    <source>
        <dbReference type="ARBA" id="ARBA00022884"/>
    </source>
</evidence>
<name>A0AAN7F6C2_QUERU</name>
<dbReference type="PROSITE" id="PS50102">
    <property type="entry name" value="RRM"/>
    <property type="match status" value="2"/>
</dbReference>
<sequence>MESTNGKLSEDTLRKHFSNYGEVEEALILSDNDRGNERGFGYVTFKDPAGPIHALNQQHYILDTKLDVKPALWISSVTSLNKNTPPTVEMAGSSDNNKKIYVGGLPLHLTNRELKEYFESFGAVTNARVAYDEENKKSRGFGFVTFDSEDVVHNVLQKSDFEMENRLLMVGRADSDRNQGLIYTYDCNNTCLGSGRSDSETYGPYPPPAPQPPYAPPYGNYSWPSGTFPDVVSWNGLQTNGGLLPYANPAPHDNSTKDDNQPQMDDKSSMGNNDVNDK</sequence>
<dbReference type="InterPro" id="IPR000504">
    <property type="entry name" value="RRM_dom"/>
</dbReference>
<protein>
    <recommendedName>
        <fullName evidence="5">RRM domain-containing protein</fullName>
    </recommendedName>
</protein>
<dbReference type="AlphaFoldDB" id="A0AAN7F6C2"/>
<evidence type="ECO:0000256" key="4">
    <source>
        <dbReference type="SAM" id="MobiDB-lite"/>
    </source>
</evidence>
<keyword evidence="1" id="KW-0677">Repeat</keyword>
<evidence type="ECO:0000313" key="7">
    <source>
        <dbReference type="Proteomes" id="UP001324115"/>
    </source>
</evidence>
<dbReference type="SMART" id="SM00360">
    <property type="entry name" value="RRM"/>
    <property type="match status" value="2"/>
</dbReference>
<reference evidence="6 7" key="1">
    <citation type="journal article" date="2023" name="G3 (Bethesda)">
        <title>A haplotype-resolved chromosome-scale genome for Quercus rubra L. provides insights into the genetics of adaptive traits for red oak species.</title>
        <authorList>
            <person name="Kapoor B."/>
            <person name="Jenkins J."/>
            <person name="Schmutz J."/>
            <person name="Zhebentyayeva T."/>
            <person name="Kuelheim C."/>
            <person name="Coggeshall M."/>
            <person name="Heim C."/>
            <person name="Lasky J.R."/>
            <person name="Leites L."/>
            <person name="Islam-Faridi N."/>
            <person name="Romero-Severson J."/>
            <person name="DeLeo V.L."/>
            <person name="Lucas S.M."/>
            <person name="Lazic D."/>
            <person name="Gailing O."/>
            <person name="Carlson J."/>
            <person name="Staton M."/>
        </authorList>
    </citation>
    <scope>NUCLEOTIDE SEQUENCE [LARGE SCALE GENOMIC DNA]</scope>
    <source>
        <strain evidence="6">Pseudo-F2</strain>
    </source>
</reference>
<dbReference type="GO" id="GO:0006417">
    <property type="term" value="P:regulation of translation"/>
    <property type="evidence" value="ECO:0007669"/>
    <property type="project" value="TreeGrafter"/>
</dbReference>
<evidence type="ECO:0000256" key="3">
    <source>
        <dbReference type="PROSITE-ProRule" id="PRU00176"/>
    </source>
</evidence>
<proteinExistence type="predicted"/>
<dbReference type="EMBL" id="JAXUIC010000006">
    <property type="protein sequence ID" value="KAK4584926.1"/>
    <property type="molecule type" value="Genomic_DNA"/>
</dbReference>
<dbReference type="InterPro" id="IPR012677">
    <property type="entry name" value="Nucleotide-bd_a/b_plait_sf"/>
</dbReference>
<feature type="domain" description="RRM" evidence="5">
    <location>
        <begin position="98"/>
        <end position="175"/>
    </location>
</feature>
<dbReference type="Proteomes" id="UP001324115">
    <property type="component" value="Unassembled WGS sequence"/>
</dbReference>
<keyword evidence="2 3" id="KW-0694">RNA-binding</keyword>
<dbReference type="SUPFAM" id="SSF54928">
    <property type="entry name" value="RNA-binding domain, RBD"/>
    <property type="match status" value="2"/>
</dbReference>
<dbReference type="PANTHER" id="PTHR48032">
    <property type="entry name" value="RNA-BINDING PROTEIN MUSASHI HOMOLOG RBP6"/>
    <property type="match status" value="1"/>
</dbReference>
<comment type="caution">
    <text evidence="6">The sequence shown here is derived from an EMBL/GenBank/DDBJ whole genome shotgun (WGS) entry which is preliminary data.</text>
</comment>
<organism evidence="6 7">
    <name type="scientific">Quercus rubra</name>
    <name type="common">Northern red oak</name>
    <name type="synonym">Quercus borealis</name>
    <dbReference type="NCBI Taxonomy" id="3512"/>
    <lineage>
        <taxon>Eukaryota</taxon>
        <taxon>Viridiplantae</taxon>
        <taxon>Streptophyta</taxon>
        <taxon>Embryophyta</taxon>
        <taxon>Tracheophyta</taxon>
        <taxon>Spermatophyta</taxon>
        <taxon>Magnoliopsida</taxon>
        <taxon>eudicotyledons</taxon>
        <taxon>Gunneridae</taxon>
        <taxon>Pentapetalae</taxon>
        <taxon>rosids</taxon>
        <taxon>fabids</taxon>
        <taxon>Fagales</taxon>
        <taxon>Fagaceae</taxon>
        <taxon>Quercus</taxon>
    </lineage>
</organism>
<dbReference type="GO" id="GO:0003729">
    <property type="term" value="F:mRNA binding"/>
    <property type="evidence" value="ECO:0007669"/>
    <property type="project" value="TreeGrafter"/>
</dbReference>
<keyword evidence="7" id="KW-1185">Reference proteome</keyword>
<feature type="compositionally biased region" description="Polar residues" evidence="4">
    <location>
        <begin position="269"/>
        <end position="278"/>
    </location>
</feature>
<evidence type="ECO:0000259" key="5">
    <source>
        <dbReference type="PROSITE" id="PS50102"/>
    </source>
</evidence>
<dbReference type="InterPro" id="IPR035979">
    <property type="entry name" value="RBD_domain_sf"/>
</dbReference>
<feature type="domain" description="RRM" evidence="5">
    <location>
        <begin position="1"/>
        <end position="73"/>
    </location>
</feature>
<gene>
    <name evidence="6" type="ORF">RGQ29_022552</name>
</gene>
<evidence type="ECO:0000256" key="1">
    <source>
        <dbReference type="ARBA" id="ARBA00022737"/>
    </source>
</evidence>
<feature type="compositionally biased region" description="Basic and acidic residues" evidence="4">
    <location>
        <begin position="254"/>
        <end position="268"/>
    </location>
</feature>
<accession>A0AAN7F6C2</accession>